<organism evidence="1 2">
    <name type="scientific">Nitrosomonas communis</name>
    <dbReference type="NCBI Taxonomy" id="44574"/>
    <lineage>
        <taxon>Bacteria</taxon>
        <taxon>Pseudomonadati</taxon>
        <taxon>Pseudomonadota</taxon>
        <taxon>Betaproteobacteria</taxon>
        <taxon>Nitrosomonadales</taxon>
        <taxon>Nitrosomonadaceae</taxon>
        <taxon>Nitrosomonas</taxon>
    </lineage>
</organism>
<dbReference type="EMBL" id="FOUB01000031">
    <property type="protein sequence ID" value="SFM48281.1"/>
    <property type="molecule type" value="Genomic_DNA"/>
</dbReference>
<reference evidence="2" key="1">
    <citation type="submission" date="2016-10" db="EMBL/GenBank/DDBJ databases">
        <authorList>
            <person name="Varghese N."/>
            <person name="Submissions S."/>
        </authorList>
    </citation>
    <scope>NUCLEOTIDE SEQUENCE [LARGE SCALE GENOMIC DNA]</scope>
    <source>
        <strain evidence="2">Nm44</strain>
    </source>
</reference>
<gene>
    <name evidence="1" type="ORF">SAMN05421863_10311</name>
</gene>
<proteinExistence type="predicted"/>
<evidence type="ECO:0000313" key="1">
    <source>
        <dbReference type="EMBL" id="SFM48281.1"/>
    </source>
</evidence>
<dbReference type="Proteomes" id="UP000183287">
    <property type="component" value="Unassembled WGS sequence"/>
</dbReference>
<evidence type="ECO:0000313" key="2">
    <source>
        <dbReference type="Proteomes" id="UP000183287"/>
    </source>
</evidence>
<keyword evidence="2" id="KW-1185">Reference proteome</keyword>
<sequence length="86" mass="9849">MSFHFQIKTGFVGFTLQYYLSCLRLVFAPFIFDLEMEDTPSKNGCQNTIKAKSPISICYMIILRFERSIADRAGLDDCVLAQLWVA</sequence>
<dbReference type="AlphaFoldDB" id="A0A1I4R7P2"/>
<accession>A0A1I4R7P2</accession>
<protein>
    <submittedName>
        <fullName evidence="1">Uncharacterized protein</fullName>
    </submittedName>
</protein>
<name>A0A1I4R7P2_9PROT</name>